<dbReference type="RefSeq" id="WP_169414512.1">
    <property type="nucleotide sequence ID" value="NZ_JAAXKZ010000083.1"/>
</dbReference>
<comment type="subunit">
    <text evidence="3">The glycine cleavage system is composed of four proteins: P, T, L and H.</text>
</comment>
<evidence type="ECO:0000256" key="3">
    <source>
        <dbReference type="HAMAP-Rule" id="MF_00272"/>
    </source>
</evidence>
<dbReference type="InterPro" id="IPR000089">
    <property type="entry name" value="Biotin_lipoyl"/>
</dbReference>
<dbReference type="NCBIfam" id="TIGR00527">
    <property type="entry name" value="gcvH"/>
    <property type="match status" value="1"/>
</dbReference>
<comment type="cofactor">
    <cofactor evidence="3">
        <name>(R)-lipoate</name>
        <dbReference type="ChEBI" id="CHEBI:83088"/>
    </cofactor>
    <text evidence="3">Binds 1 lipoyl cofactor covalently.</text>
</comment>
<dbReference type="PROSITE" id="PS50968">
    <property type="entry name" value="BIOTINYL_LIPOYL"/>
    <property type="match status" value="1"/>
</dbReference>
<dbReference type="SUPFAM" id="SSF51230">
    <property type="entry name" value="Single hybrid motif"/>
    <property type="match status" value="1"/>
</dbReference>
<dbReference type="InterPro" id="IPR033753">
    <property type="entry name" value="GCV_H/Fam206"/>
</dbReference>
<dbReference type="CDD" id="cd06848">
    <property type="entry name" value="GCS_H"/>
    <property type="match status" value="1"/>
</dbReference>
<evidence type="ECO:0000313" key="6">
    <source>
        <dbReference type="EMBL" id="NMH93818.1"/>
    </source>
</evidence>
<dbReference type="EMBL" id="JAAXKZ010000083">
    <property type="protein sequence ID" value="NMH93818.1"/>
    <property type="molecule type" value="Genomic_DNA"/>
</dbReference>
<comment type="similarity">
    <text evidence="1 3">Belongs to the GcvH family.</text>
</comment>
<keyword evidence="7" id="KW-1185">Reference proteome</keyword>
<accession>A0A848DM66</accession>
<evidence type="ECO:0000259" key="5">
    <source>
        <dbReference type="PROSITE" id="PS50968"/>
    </source>
</evidence>
<dbReference type="GO" id="GO:0009249">
    <property type="term" value="P:protein lipoylation"/>
    <property type="evidence" value="ECO:0007669"/>
    <property type="project" value="TreeGrafter"/>
</dbReference>
<proteinExistence type="inferred from homology"/>
<dbReference type="HAMAP" id="MF_00272">
    <property type="entry name" value="GcvH"/>
    <property type="match status" value="1"/>
</dbReference>
<dbReference type="Gene3D" id="2.40.50.100">
    <property type="match status" value="1"/>
</dbReference>
<keyword evidence="2 3" id="KW-0450">Lipoyl</keyword>
<dbReference type="Pfam" id="PF01597">
    <property type="entry name" value="GCV_H"/>
    <property type="match status" value="1"/>
</dbReference>
<dbReference type="PANTHER" id="PTHR11715">
    <property type="entry name" value="GLYCINE CLEAVAGE SYSTEM H PROTEIN"/>
    <property type="match status" value="1"/>
</dbReference>
<dbReference type="PROSITE" id="PS00189">
    <property type="entry name" value="LIPOYL"/>
    <property type="match status" value="1"/>
</dbReference>
<feature type="domain" description="Lipoyl-binding" evidence="5">
    <location>
        <begin position="25"/>
        <end position="107"/>
    </location>
</feature>
<dbReference type="AlphaFoldDB" id="A0A848DM66"/>
<comment type="caution">
    <text evidence="6">The sequence shown here is derived from an EMBL/GenBank/DDBJ whole genome shotgun (WGS) entry which is preliminary data.</text>
</comment>
<dbReference type="InterPro" id="IPR002930">
    <property type="entry name" value="GCV_H"/>
</dbReference>
<feature type="modified residue" description="N6-lipoyllysine" evidence="3 4">
    <location>
        <position position="66"/>
    </location>
</feature>
<reference evidence="6 7" key="1">
    <citation type="submission" date="2020-04" db="EMBL/GenBank/DDBJ databases">
        <authorList>
            <person name="Klaysubun C."/>
            <person name="Duangmal K."/>
            <person name="Lipun K."/>
        </authorList>
    </citation>
    <scope>NUCLEOTIDE SEQUENCE [LARGE SCALE GENOMIC DNA]</scope>
    <source>
        <strain evidence="6 7">DSM 45300</strain>
    </source>
</reference>
<dbReference type="NCBIfam" id="NF002270">
    <property type="entry name" value="PRK01202.1"/>
    <property type="match status" value="1"/>
</dbReference>
<dbReference type="PANTHER" id="PTHR11715:SF3">
    <property type="entry name" value="GLYCINE CLEAVAGE SYSTEM H PROTEIN-RELATED"/>
    <property type="match status" value="1"/>
</dbReference>
<dbReference type="GO" id="GO:0005960">
    <property type="term" value="C:glycine cleavage complex"/>
    <property type="evidence" value="ECO:0007669"/>
    <property type="project" value="InterPro"/>
</dbReference>
<gene>
    <name evidence="3 6" type="primary">gcvH</name>
    <name evidence="6" type="ORF">HF519_20025</name>
</gene>
<evidence type="ECO:0000256" key="2">
    <source>
        <dbReference type="ARBA" id="ARBA00022823"/>
    </source>
</evidence>
<comment type="function">
    <text evidence="3">The glycine cleavage system catalyzes the degradation of glycine. The H protein shuttles the methylamine group of glycine from the P protein to the T protein.</text>
</comment>
<evidence type="ECO:0000256" key="4">
    <source>
        <dbReference type="PIRSR" id="PIRSR617453-50"/>
    </source>
</evidence>
<dbReference type="GO" id="GO:0019464">
    <property type="term" value="P:glycine decarboxylation via glycine cleavage system"/>
    <property type="evidence" value="ECO:0007669"/>
    <property type="project" value="UniProtKB-UniRule"/>
</dbReference>
<protein>
    <recommendedName>
        <fullName evidence="3">Glycine cleavage system H protein</fullName>
    </recommendedName>
</protein>
<dbReference type="GO" id="GO:0005829">
    <property type="term" value="C:cytosol"/>
    <property type="evidence" value="ECO:0007669"/>
    <property type="project" value="TreeGrafter"/>
</dbReference>
<sequence length="131" mass="13793">MSIPDGLRYSTDHEWLAIAEDETSPATVGVTAFAADALGDVVFVELPEVGASLTAGETCGEIESTKSVSDLVAPVTGEVVERNEALAETPELINSDPYDKGWLLRVRITSLPPDLLDAEAYRALTDTGAGS</sequence>
<dbReference type="InterPro" id="IPR003016">
    <property type="entry name" value="2-oxoA_DH_lipoyl-BS"/>
</dbReference>
<dbReference type="Proteomes" id="UP000586918">
    <property type="component" value="Unassembled WGS sequence"/>
</dbReference>
<organism evidence="6 7">
    <name type="scientific">Pseudonocardia bannensis</name>
    <dbReference type="NCBI Taxonomy" id="630973"/>
    <lineage>
        <taxon>Bacteria</taxon>
        <taxon>Bacillati</taxon>
        <taxon>Actinomycetota</taxon>
        <taxon>Actinomycetes</taxon>
        <taxon>Pseudonocardiales</taxon>
        <taxon>Pseudonocardiaceae</taxon>
        <taxon>Pseudonocardia</taxon>
    </lineage>
</organism>
<dbReference type="InterPro" id="IPR011053">
    <property type="entry name" value="Single_hybrid_motif"/>
</dbReference>
<dbReference type="InterPro" id="IPR017453">
    <property type="entry name" value="GCV_H_sub"/>
</dbReference>
<evidence type="ECO:0000256" key="1">
    <source>
        <dbReference type="ARBA" id="ARBA00009249"/>
    </source>
</evidence>
<evidence type="ECO:0000313" key="7">
    <source>
        <dbReference type="Proteomes" id="UP000586918"/>
    </source>
</evidence>
<name>A0A848DM66_9PSEU</name>